<dbReference type="EMBL" id="MCFL01000016">
    <property type="protein sequence ID" value="ORZ36630.1"/>
    <property type="molecule type" value="Genomic_DNA"/>
</dbReference>
<accession>A0A1Y2HPX1</accession>
<dbReference type="AlphaFoldDB" id="A0A1Y2HPX1"/>
<dbReference type="Proteomes" id="UP000193411">
    <property type="component" value="Unassembled WGS sequence"/>
</dbReference>
<gene>
    <name evidence="1" type="ORF">BCR44DRAFT_322677</name>
</gene>
<reference evidence="1 2" key="1">
    <citation type="submission" date="2016-07" db="EMBL/GenBank/DDBJ databases">
        <title>Pervasive Adenine N6-methylation of Active Genes in Fungi.</title>
        <authorList>
            <consortium name="DOE Joint Genome Institute"/>
            <person name="Mondo S.J."/>
            <person name="Dannebaum R.O."/>
            <person name="Kuo R.C."/>
            <person name="Labutti K."/>
            <person name="Haridas S."/>
            <person name="Kuo A."/>
            <person name="Salamov A."/>
            <person name="Ahrendt S.R."/>
            <person name="Lipzen A."/>
            <person name="Sullivan W."/>
            <person name="Andreopoulos W.B."/>
            <person name="Clum A."/>
            <person name="Lindquist E."/>
            <person name="Daum C."/>
            <person name="Ramamoorthy G.K."/>
            <person name="Gryganskyi A."/>
            <person name="Culley D."/>
            <person name="Magnuson J.K."/>
            <person name="James T.Y."/>
            <person name="O'Malley M.A."/>
            <person name="Stajich J.E."/>
            <person name="Spatafora J.W."/>
            <person name="Visel A."/>
            <person name="Grigoriev I.V."/>
        </authorList>
    </citation>
    <scope>NUCLEOTIDE SEQUENCE [LARGE SCALE GENOMIC DNA]</scope>
    <source>
        <strain evidence="1 2">PL171</strain>
    </source>
</reference>
<organism evidence="1 2">
    <name type="scientific">Catenaria anguillulae PL171</name>
    <dbReference type="NCBI Taxonomy" id="765915"/>
    <lineage>
        <taxon>Eukaryota</taxon>
        <taxon>Fungi</taxon>
        <taxon>Fungi incertae sedis</taxon>
        <taxon>Blastocladiomycota</taxon>
        <taxon>Blastocladiomycetes</taxon>
        <taxon>Blastocladiales</taxon>
        <taxon>Catenariaceae</taxon>
        <taxon>Catenaria</taxon>
    </lineage>
</organism>
<name>A0A1Y2HPX1_9FUNG</name>
<protein>
    <submittedName>
        <fullName evidence="1">Uncharacterized protein</fullName>
    </submittedName>
</protein>
<sequence>MSSMRLILLFDNQQSSKASTLYRKSTPCIHTSCAFMSRHSAPLPLDVWTLVVAHLAPTATSHRSSRPHLLIQPQQCPHNPRWRHDLTRLSWVCRDTYAAAFTVLWSELGVSFCASGAFPASPAPVDTSASAVARARHDIKWAKMDQNREQRLYQAHVDFVESRYLPPFCGQWSADSTVRKHVQGISRVPEVFPFVMREGGGLYLWSMVANEKLKSVDAIVASVASLWRQHLPQGWFDANQVRHALHVSLAFHLCS</sequence>
<evidence type="ECO:0000313" key="2">
    <source>
        <dbReference type="Proteomes" id="UP000193411"/>
    </source>
</evidence>
<comment type="caution">
    <text evidence="1">The sequence shown here is derived from an EMBL/GenBank/DDBJ whole genome shotgun (WGS) entry which is preliminary data.</text>
</comment>
<evidence type="ECO:0000313" key="1">
    <source>
        <dbReference type="EMBL" id="ORZ36630.1"/>
    </source>
</evidence>
<proteinExistence type="predicted"/>
<keyword evidence="2" id="KW-1185">Reference proteome</keyword>